<accession>A0A372GQQ2</accession>
<dbReference type="Pfam" id="PF03795">
    <property type="entry name" value="YCII"/>
    <property type="match status" value="1"/>
</dbReference>
<reference evidence="3 4" key="1">
    <citation type="submission" date="2018-08" db="EMBL/GenBank/DDBJ databases">
        <title>Actinomadura spongicola sp. nov., isolated from marine sponge Leucetta chagosensis.</title>
        <authorList>
            <person name="Li L."/>
            <person name="Lin H.W."/>
        </authorList>
    </citation>
    <scope>NUCLEOTIDE SEQUENCE [LARGE SCALE GENOMIC DNA]</scope>
    <source>
        <strain evidence="3 4">LHW52907</strain>
    </source>
</reference>
<comment type="similarity">
    <text evidence="1">Belongs to the YciI family.</text>
</comment>
<organism evidence="3 4">
    <name type="scientific">Actinomadura spongiicola</name>
    <dbReference type="NCBI Taxonomy" id="2303421"/>
    <lineage>
        <taxon>Bacteria</taxon>
        <taxon>Bacillati</taxon>
        <taxon>Actinomycetota</taxon>
        <taxon>Actinomycetes</taxon>
        <taxon>Streptosporangiales</taxon>
        <taxon>Thermomonosporaceae</taxon>
        <taxon>Actinomadura</taxon>
    </lineage>
</organism>
<dbReference type="Proteomes" id="UP000262882">
    <property type="component" value="Unassembled WGS sequence"/>
</dbReference>
<evidence type="ECO:0000256" key="1">
    <source>
        <dbReference type="ARBA" id="ARBA00007689"/>
    </source>
</evidence>
<dbReference type="EMBL" id="QVNQ01000001">
    <property type="protein sequence ID" value="RFS87419.1"/>
    <property type="molecule type" value="Genomic_DNA"/>
</dbReference>
<dbReference type="AlphaFoldDB" id="A0A372GQQ2"/>
<comment type="caution">
    <text evidence="3">The sequence shown here is derived from an EMBL/GenBank/DDBJ whole genome shotgun (WGS) entry which is preliminary data.</text>
</comment>
<evidence type="ECO:0000313" key="4">
    <source>
        <dbReference type="Proteomes" id="UP000262882"/>
    </source>
</evidence>
<proteinExistence type="inferred from homology"/>
<dbReference type="SUPFAM" id="SSF54909">
    <property type="entry name" value="Dimeric alpha+beta barrel"/>
    <property type="match status" value="1"/>
</dbReference>
<sequence length="119" mass="12964">MQEITVKFSLLYQYDPSKTGPTEGEIADWLAFDKDMRDAGVFVYAVGYHAPEPSLSRTVTIRDGSTNVTPGVTDHPGDVPAGLCVIDVPDIEAATEWAARVPTARYGSVEIRTNVEYEG</sequence>
<name>A0A372GQQ2_9ACTN</name>
<evidence type="ECO:0000313" key="3">
    <source>
        <dbReference type="EMBL" id="RFS87419.1"/>
    </source>
</evidence>
<evidence type="ECO:0000259" key="2">
    <source>
        <dbReference type="Pfam" id="PF03795"/>
    </source>
</evidence>
<feature type="domain" description="YCII-related" evidence="2">
    <location>
        <begin position="7"/>
        <end position="113"/>
    </location>
</feature>
<protein>
    <recommendedName>
        <fullName evidence="2">YCII-related domain-containing protein</fullName>
    </recommendedName>
</protein>
<dbReference type="InterPro" id="IPR005545">
    <property type="entry name" value="YCII"/>
</dbReference>
<dbReference type="InterPro" id="IPR011008">
    <property type="entry name" value="Dimeric_a/b-barrel"/>
</dbReference>
<gene>
    <name evidence="3" type="ORF">D0T12_04115</name>
</gene>
<keyword evidence="4" id="KW-1185">Reference proteome</keyword>
<dbReference type="Gene3D" id="3.30.70.1060">
    <property type="entry name" value="Dimeric alpha+beta barrel"/>
    <property type="match status" value="1"/>
</dbReference>